<evidence type="ECO:0008006" key="4">
    <source>
        <dbReference type="Google" id="ProtNLM"/>
    </source>
</evidence>
<proteinExistence type="predicted"/>
<gene>
    <name evidence="2" type="ordered locus">Cphy_0027</name>
</gene>
<evidence type="ECO:0000313" key="2">
    <source>
        <dbReference type="EMBL" id="ABX40418.1"/>
    </source>
</evidence>
<feature type="transmembrane region" description="Helical" evidence="1">
    <location>
        <begin position="5"/>
        <end position="22"/>
    </location>
</feature>
<keyword evidence="1" id="KW-0472">Membrane</keyword>
<feature type="transmembrane region" description="Helical" evidence="1">
    <location>
        <begin position="53"/>
        <end position="81"/>
    </location>
</feature>
<keyword evidence="3" id="KW-1185">Reference proteome</keyword>
<dbReference type="EMBL" id="CP000885">
    <property type="protein sequence ID" value="ABX40418.1"/>
    <property type="molecule type" value="Genomic_DNA"/>
</dbReference>
<dbReference type="AlphaFoldDB" id="A9KQA9"/>
<protein>
    <recommendedName>
        <fullName evidence="4">Pro-sigmaK processing inhibitor BofA</fullName>
    </recommendedName>
</protein>
<evidence type="ECO:0000313" key="3">
    <source>
        <dbReference type="Proteomes" id="UP000000370"/>
    </source>
</evidence>
<dbReference type="Proteomes" id="UP000000370">
    <property type="component" value="Chromosome"/>
</dbReference>
<dbReference type="Pfam" id="PF07441">
    <property type="entry name" value="BofA"/>
    <property type="match status" value="1"/>
</dbReference>
<evidence type="ECO:0000256" key="1">
    <source>
        <dbReference type="SAM" id="Phobius"/>
    </source>
</evidence>
<name>A9KQA9_LACP7</name>
<keyword evidence="1" id="KW-0812">Transmembrane</keyword>
<dbReference type="InterPro" id="IPR010001">
    <property type="entry name" value="BofA"/>
</dbReference>
<dbReference type="KEGG" id="cpy:Cphy_0027"/>
<dbReference type="RefSeq" id="WP_012198061.1">
    <property type="nucleotide sequence ID" value="NC_010001.1"/>
</dbReference>
<dbReference type="HOGENOM" id="CLU_2477881_0_0_9"/>
<reference evidence="3" key="1">
    <citation type="submission" date="2007-11" db="EMBL/GenBank/DDBJ databases">
        <title>Complete genome sequence of Clostridium phytofermentans ISDg.</title>
        <authorList>
            <person name="Leschine S.B."/>
            <person name="Warnick T.A."/>
            <person name="Blanchard J.L."/>
            <person name="Schnell D.J."/>
            <person name="Petit E.L."/>
            <person name="LaTouf W.G."/>
            <person name="Copeland A."/>
            <person name="Lucas S."/>
            <person name="Lapidus A."/>
            <person name="Barry K."/>
            <person name="Glavina del Rio T."/>
            <person name="Dalin E."/>
            <person name="Tice H."/>
            <person name="Pitluck S."/>
            <person name="Kiss H."/>
            <person name="Brettin T."/>
            <person name="Bruce D."/>
            <person name="Detter J.C."/>
            <person name="Han C."/>
            <person name="Kuske C."/>
            <person name="Schmutz J."/>
            <person name="Larimer F."/>
            <person name="Land M."/>
            <person name="Hauser L."/>
            <person name="Kyrpides N."/>
            <person name="Kim E.A."/>
            <person name="Richardson P."/>
        </authorList>
    </citation>
    <scope>NUCLEOTIDE SEQUENCE [LARGE SCALE GENOMIC DNA]</scope>
    <source>
        <strain evidence="3">ATCC 700394 / DSM 18823 / ISDg</strain>
    </source>
</reference>
<organism evidence="2 3">
    <name type="scientific">Lachnoclostridium phytofermentans (strain ATCC 700394 / DSM 18823 / ISDg)</name>
    <name type="common">Clostridium phytofermentans</name>
    <dbReference type="NCBI Taxonomy" id="357809"/>
    <lineage>
        <taxon>Bacteria</taxon>
        <taxon>Bacillati</taxon>
        <taxon>Bacillota</taxon>
        <taxon>Clostridia</taxon>
        <taxon>Lachnospirales</taxon>
        <taxon>Lachnospiraceae</taxon>
    </lineage>
</organism>
<dbReference type="OrthoDB" id="1929822at2"/>
<accession>A9KQA9</accession>
<sequence length="87" mass="9586" precursor="true">MKQYISYLLFALAGMLFAWYLYVNHKKWIGTVIVRAVLSIVVIYLINTVALNFGIVTLVGVNIVSIGVTAFLGVPGLLLLYGASLFF</sequence>
<keyword evidence="1" id="KW-1133">Transmembrane helix</keyword>